<reference evidence="3" key="1">
    <citation type="submission" date="2020-02" db="EMBL/GenBank/DDBJ databases">
        <authorList>
            <person name="Meier V. D."/>
        </authorList>
    </citation>
    <scope>NUCLEOTIDE SEQUENCE</scope>
    <source>
        <strain evidence="3">AVDCRST_MAG61</strain>
    </source>
</reference>
<gene>
    <name evidence="3" type="ORF">AVDCRST_MAG61-2970</name>
</gene>
<feature type="signal peptide" evidence="2">
    <location>
        <begin position="1"/>
        <end position="25"/>
    </location>
</feature>
<protein>
    <submittedName>
        <fullName evidence="3">Uncharacterized protein</fullName>
    </submittedName>
</protein>
<name>A0A6J4LID3_9ACTN</name>
<sequence length="279" mass="30240">MRARKPLIVAGALVAVVLMCSCGRAPDPGPEPPVAATDRRLVARATVLDDGSGPKLCLGGVMESYPPQCSGPAIDGWTWPDHGTERHGGITWGSFFVVGTYDRARFTAERVIDEEKAAASFPREPEPDFTSPCSEPPGGWRAVDPERSTARDQERVFAAAQRLRGYAGAWLDDRGGRRQDPRTSVVNVQVTVDVDAAEAELREVWGGPLCVSRAEHTEKELARIAAEVMSRPGALHASHGRGAVDLGMDYDDGTLQRELDRRYGTGLVRVHSALQPYRG</sequence>
<evidence type="ECO:0000256" key="1">
    <source>
        <dbReference type="SAM" id="MobiDB-lite"/>
    </source>
</evidence>
<dbReference type="EMBL" id="CADCTT010000357">
    <property type="protein sequence ID" value="CAA9332465.1"/>
    <property type="molecule type" value="Genomic_DNA"/>
</dbReference>
<proteinExistence type="predicted"/>
<feature type="region of interest" description="Disordered" evidence="1">
    <location>
        <begin position="118"/>
        <end position="139"/>
    </location>
</feature>
<dbReference type="PROSITE" id="PS51257">
    <property type="entry name" value="PROKAR_LIPOPROTEIN"/>
    <property type="match status" value="1"/>
</dbReference>
<accession>A0A6J4LID3</accession>
<evidence type="ECO:0000313" key="3">
    <source>
        <dbReference type="EMBL" id="CAA9332465.1"/>
    </source>
</evidence>
<evidence type="ECO:0000256" key="2">
    <source>
        <dbReference type="SAM" id="SignalP"/>
    </source>
</evidence>
<keyword evidence="2" id="KW-0732">Signal</keyword>
<organism evidence="3">
    <name type="scientific">uncultured Friedmanniella sp</name>
    <dbReference type="NCBI Taxonomy" id="335381"/>
    <lineage>
        <taxon>Bacteria</taxon>
        <taxon>Bacillati</taxon>
        <taxon>Actinomycetota</taxon>
        <taxon>Actinomycetes</taxon>
        <taxon>Propionibacteriales</taxon>
        <taxon>Nocardioidaceae</taxon>
        <taxon>Friedmanniella</taxon>
        <taxon>environmental samples</taxon>
    </lineage>
</organism>
<feature type="chain" id="PRO_5026888370" evidence="2">
    <location>
        <begin position="26"/>
        <end position="279"/>
    </location>
</feature>
<dbReference type="AlphaFoldDB" id="A0A6J4LID3"/>